<gene>
    <name evidence="1" type="ORF">QAD02_013228</name>
</gene>
<organism evidence="1 2">
    <name type="scientific">Eretmocerus hayati</name>
    <dbReference type="NCBI Taxonomy" id="131215"/>
    <lineage>
        <taxon>Eukaryota</taxon>
        <taxon>Metazoa</taxon>
        <taxon>Ecdysozoa</taxon>
        <taxon>Arthropoda</taxon>
        <taxon>Hexapoda</taxon>
        <taxon>Insecta</taxon>
        <taxon>Pterygota</taxon>
        <taxon>Neoptera</taxon>
        <taxon>Endopterygota</taxon>
        <taxon>Hymenoptera</taxon>
        <taxon>Apocrita</taxon>
        <taxon>Proctotrupomorpha</taxon>
        <taxon>Chalcidoidea</taxon>
        <taxon>Aphelinidae</taxon>
        <taxon>Aphelininae</taxon>
        <taxon>Eretmocerus</taxon>
    </lineage>
</organism>
<accession>A0ACC2P3P9</accession>
<evidence type="ECO:0000313" key="1">
    <source>
        <dbReference type="EMBL" id="KAJ8677441.1"/>
    </source>
</evidence>
<dbReference type="EMBL" id="CM056742">
    <property type="protein sequence ID" value="KAJ8677441.1"/>
    <property type="molecule type" value="Genomic_DNA"/>
</dbReference>
<protein>
    <submittedName>
        <fullName evidence="1">Uncharacterized protein</fullName>
    </submittedName>
</protein>
<reference evidence="1" key="1">
    <citation type="submission" date="2023-04" db="EMBL/GenBank/DDBJ databases">
        <title>A chromosome-level genome assembly of the parasitoid wasp Eretmocerus hayati.</title>
        <authorList>
            <person name="Zhong Y."/>
            <person name="Liu S."/>
            <person name="Liu Y."/>
        </authorList>
    </citation>
    <scope>NUCLEOTIDE SEQUENCE</scope>
    <source>
        <strain evidence="1">ZJU_SS_LIU_2023</strain>
    </source>
</reference>
<evidence type="ECO:0000313" key="2">
    <source>
        <dbReference type="Proteomes" id="UP001239111"/>
    </source>
</evidence>
<keyword evidence="2" id="KW-1185">Reference proteome</keyword>
<proteinExistence type="predicted"/>
<dbReference type="Proteomes" id="UP001239111">
    <property type="component" value="Chromosome 2"/>
</dbReference>
<sequence>MEEDKKKRKRFKTTLCQRRQQSYEKSELPPSSDGSDGDSGDNGASVSRPIVPDPLAQISVLPVEDVSLDSESSDMKVSSESEDELVSQNVIDKASLRCDEYVDHAEETKCGAKDSSASFSEQLIFWASKNEVRHTMLTESLGILLPRFPELPKTAKTFLHNKSSPQYQIEQFMPGDESDESEACLFWIRGTFEGNCESLCICFICDRPARSFIKQTKGHAGLYACERCHLSAIKQGHRTILPDQKGEIRTDASFKKKMYLRHHNLISPLEEIDPWVDMIGGEEKMSAVNGLKLTVRMANLSHQIPWEFQRKTRSISLTPYWAADEYDFYLKYCGPMVLESLIDTHLFEHFLLLHASFRIMSCPKLHKTHLAFAGSYLNSFVELARLPNYYSDMMTTIKMHDLLLMPDDVEEMGCDITKYTAFPFENDLGVTLKRGLRSGNKPWAQITQRRAEQDLLIERPEVPATHCILETAKRRERRVISKLNRRGFEIGSSYPNSIVLLDNAPAFSYPPKCFEVLNMFVVEEDPAAAEEKFSMTAIKSKCTLFKIYELNEKDEEMFVVPMLHT</sequence>
<name>A0ACC2P3P9_9HYME</name>
<comment type="caution">
    <text evidence="1">The sequence shown here is derived from an EMBL/GenBank/DDBJ whole genome shotgun (WGS) entry which is preliminary data.</text>
</comment>